<dbReference type="GO" id="GO:0016593">
    <property type="term" value="C:Cdc73/Paf1 complex"/>
    <property type="evidence" value="ECO:0007669"/>
    <property type="project" value="InterPro"/>
</dbReference>
<dbReference type="GO" id="GO:0006368">
    <property type="term" value="P:transcription elongation by RNA polymerase II"/>
    <property type="evidence" value="ECO:0007669"/>
    <property type="project" value="InterPro"/>
</dbReference>
<evidence type="ECO:0000256" key="3">
    <source>
        <dbReference type="ARBA" id="ARBA00020462"/>
    </source>
</evidence>
<feature type="compositionally biased region" description="Low complexity" evidence="5">
    <location>
        <begin position="401"/>
        <end position="410"/>
    </location>
</feature>
<reference evidence="7 9" key="2">
    <citation type="submission" date="2022-04" db="EMBL/GenBank/DDBJ databases">
        <title>Chromosome-level reference genomes for two strains of Caenorhabditis briggsae: an improved platform for comparative genomics.</title>
        <authorList>
            <person name="Stevens L."/>
            <person name="Andersen E."/>
        </authorList>
    </citation>
    <scope>NUCLEOTIDE SEQUENCE [LARGE SCALE GENOMIC DNA]</scope>
    <source>
        <strain evidence="7">VX34</strain>
        <tissue evidence="7">Whole-organism</tissue>
    </source>
</reference>
<evidence type="ECO:0000313" key="9">
    <source>
        <dbReference type="Proteomes" id="UP000829354"/>
    </source>
</evidence>
<evidence type="ECO:0000256" key="4">
    <source>
        <dbReference type="ARBA" id="ARBA00023242"/>
    </source>
</evidence>
<feature type="compositionally biased region" description="Basic and acidic residues" evidence="5">
    <location>
        <begin position="386"/>
        <end position="399"/>
    </location>
</feature>
<dbReference type="AlphaFoldDB" id="A0AAE9JLP1"/>
<name>A0AAE9JLP1_CAEBR</name>
<evidence type="ECO:0000313" key="6">
    <source>
        <dbReference type="EMBL" id="ULT89112.1"/>
    </source>
</evidence>
<organism evidence="7 9">
    <name type="scientific">Caenorhabditis briggsae</name>
    <dbReference type="NCBI Taxonomy" id="6238"/>
    <lineage>
        <taxon>Eukaryota</taxon>
        <taxon>Metazoa</taxon>
        <taxon>Ecdysozoa</taxon>
        <taxon>Nematoda</taxon>
        <taxon>Chromadorea</taxon>
        <taxon>Rhabditida</taxon>
        <taxon>Rhabditina</taxon>
        <taxon>Rhabditomorpha</taxon>
        <taxon>Rhabditoidea</taxon>
        <taxon>Rhabditidae</taxon>
        <taxon>Peloderinae</taxon>
        <taxon>Caenorhabditis</taxon>
    </lineage>
</organism>
<comment type="subcellular location">
    <subcellularLocation>
        <location evidence="1">Nucleus</location>
    </subcellularLocation>
</comment>
<dbReference type="EMBL" id="CP092624">
    <property type="protein sequence ID" value="UMM34941.1"/>
    <property type="molecule type" value="Genomic_DNA"/>
</dbReference>
<dbReference type="PANTHER" id="PTHR23188:SF12">
    <property type="entry name" value="RNA POLYMERASE II-ASSOCIATED FACTOR 1 HOMOLOG"/>
    <property type="match status" value="1"/>
</dbReference>
<protein>
    <recommendedName>
        <fullName evidence="3">RNA polymerase II-associated factor 1 homolog</fullName>
    </recommendedName>
</protein>
<proteinExistence type="inferred from homology"/>
<keyword evidence="4" id="KW-0539">Nucleus</keyword>
<dbReference type="PANTHER" id="PTHR23188">
    <property type="entry name" value="RNA POLYMERASE II-ASSOCIATED FACTOR 1 HOMOLOG"/>
    <property type="match status" value="1"/>
</dbReference>
<sequence length="429" mass="50494">MSQNSTDAKRIEPPRKVDFMLKPRFTNNVPDVPFDAKFMPCPFVPLSRFVEYKPSTVDRDCKHAIICDDDMGLSVDLIDLRKYDEDPADYAMDEKDNILLEDESASKMSIKRSAQHSKLVPWMRKTEYISTEFNRFGVTADRQETKLGYNLKKNQQVEDMYRDKQSQIDAINKTFEDVRKPVTAHHTKKNMKPVEECYIFPDFEHWKYLFTHVQFDGDTITTEFGEDEKRQAQESSVIKGMEYEDKKFAALFVPTIEGLTHMMEDLEMDRPFDPDQKYEFLLSREYDWKMEHVPPRDRDVFVFYQRGPTMQYNEIDSNVKMTRRRKMCLSRNSKLTIQYRPFNETETEAMRRREIELYEQPKNRRQERLERMEEEKEDGDSSARSSDSEDAKPRREKPPRSGSSSSASGESSDDGSPKKKKAISDSDSD</sequence>
<reference evidence="6 8" key="1">
    <citation type="submission" date="2022-02" db="EMBL/GenBank/DDBJ databases">
        <title>Chromosome-level reference genomes for two strains of Caenorhabditis briggsae: an improved platform for comparative genomics.</title>
        <authorList>
            <person name="Stevens L."/>
            <person name="Andersen E.C."/>
        </authorList>
    </citation>
    <scope>NUCLEOTIDE SEQUENCE [LARGE SCALE GENOMIC DNA]</scope>
    <source>
        <strain evidence="6">QX1410_ONT</strain>
        <tissue evidence="6">Whole-organism</tissue>
    </source>
</reference>
<evidence type="ECO:0000313" key="7">
    <source>
        <dbReference type="EMBL" id="UMM34941.1"/>
    </source>
</evidence>
<comment type="similarity">
    <text evidence="2">Belongs to the PAF1 family.</text>
</comment>
<dbReference type="Proteomes" id="UP000827892">
    <property type="component" value="Chromosome V"/>
</dbReference>
<evidence type="ECO:0000256" key="5">
    <source>
        <dbReference type="SAM" id="MobiDB-lite"/>
    </source>
</evidence>
<evidence type="ECO:0000256" key="1">
    <source>
        <dbReference type="ARBA" id="ARBA00004123"/>
    </source>
</evidence>
<feature type="region of interest" description="Disordered" evidence="5">
    <location>
        <begin position="353"/>
        <end position="429"/>
    </location>
</feature>
<accession>A0AAE9JLP1</accession>
<dbReference type="Pfam" id="PF03985">
    <property type="entry name" value="Paf1"/>
    <property type="match status" value="1"/>
</dbReference>
<dbReference type="InterPro" id="IPR007133">
    <property type="entry name" value="RNA_pol_II-assoc_Paf1"/>
</dbReference>
<evidence type="ECO:0000256" key="2">
    <source>
        <dbReference type="ARBA" id="ARBA00007560"/>
    </source>
</evidence>
<dbReference type="EMBL" id="CP090895">
    <property type="protein sequence ID" value="ULT89112.1"/>
    <property type="molecule type" value="Genomic_DNA"/>
</dbReference>
<evidence type="ECO:0000313" key="8">
    <source>
        <dbReference type="Proteomes" id="UP000827892"/>
    </source>
</evidence>
<gene>
    <name evidence="6" type="ORF">L3Y34_007939</name>
    <name evidence="7" type="ORF">L5515_007786</name>
</gene>
<keyword evidence="9" id="KW-1185">Reference proteome</keyword>
<feature type="compositionally biased region" description="Basic and acidic residues" evidence="5">
    <location>
        <begin position="353"/>
        <end position="374"/>
    </location>
</feature>
<dbReference type="Proteomes" id="UP000829354">
    <property type="component" value="Chromosome V"/>
</dbReference>